<name>A0AAW0YV94_9TREE</name>
<comment type="caution">
    <text evidence="4">The sequence shown here is derived from an EMBL/GenBank/DDBJ whole genome shotgun (WGS) entry which is preliminary data.</text>
</comment>
<dbReference type="GeneID" id="92182458"/>
<dbReference type="KEGG" id="kne:92182458"/>
<feature type="chain" id="PRO_5043889434" evidence="3">
    <location>
        <begin position="18"/>
        <end position="411"/>
    </location>
</feature>
<feature type="transmembrane region" description="Helical" evidence="2">
    <location>
        <begin position="342"/>
        <end position="366"/>
    </location>
</feature>
<proteinExistence type="predicted"/>
<feature type="transmembrane region" description="Helical" evidence="2">
    <location>
        <begin position="259"/>
        <end position="280"/>
    </location>
</feature>
<organism evidence="4 5">
    <name type="scientific">Kwoniella newhampshirensis</name>
    <dbReference type="NCBI Taxonomy" id="1651941"/>
    <lineage>
        <taxon>Eukaryota</taxon>
        <taxon>Fungi</taxon>
        <taxon>Dikarya</taxon>
        <taxon>Basidiomycota</taxon>
        <taxon>Agaricomycotina</taxon>
        <taxon>Tremellomycetes</taxon>
        <taxon>Tremellales</taxon>
        <taxon>Cryptococcaceae</taxon>
        <taxon>Kwoniella</taxon>
    </lineage>
</organism>
<evidence type="ECO:0000256" key="1">
    <source>
        <dbReference type="SAM" id="MobiDB-lite"/>
    </source>
</evidence>
<dbReference type="EMBL" id="JBCAWK010000010">
    <property type="protein sequence ID" value="KAK8847343.1"/>
    <property type="molecule type" value="Genomic_DNA"/>
</dbReference>
<reference evidence="4 5" key="1">
    <citation type="journal article" date="2024" name="bioRxiv">
        <title>Comparative genomics of Cryptococcus and Kwoniella reveals pathogenesis evolution and contrasting karyotype dynamics via intercentromeric recombination or chromosome fusion.</title>
        <authorList>
            <person name="Coelho M.A."/>
            <person name="David-Palma M."/>
            <person name="Shea T."/>
            <person name="Bowers K."/>
            <person name="McGinley-Smith S."/>
            <person name="Mohammad A.W."/>
            <person name="Gnirke A."/>
            <person name="Yurkov A.M."/>
            <person name="Nowrousian M."/>
            <person name="Sun S."/>
            <person name="Cuomo C.A."/>
            <person name="Heitman J."/>
        </authorList>
    </citation>
    <scope>NUCLEOTIDE SEQUENCE [LARGE SCALE GENOMIC DNA]</scope>
    <source>
        <strain evidence="4 5">CBS 13917</strain>
    </source>
</reference>
<feature type="transmembrane region" description="Helical" evidence="2">
    <location>
        <begin position="72"/>
        <end position="90"/>
    </location>
</feature>
<feature type="transmembrane region" description="Helical" evidence="2">
    <location>
        <begin position="317"/>
        <end position="336"/>
    </location>
</feature>
<feature type="transmembrane region" description="Helical" evidence="2">
    <location>
        <begin position="209"/>
        <end position="230"/>
    </location>
</feature>
<feature type="signal peptide" evidence="3">
    <location>
        <begin position="1"/>
        <end position="17"/>
    </location>
</feature>
<keyword evidence="2" id="KW-0812">Transmembrane</keyword>
<dbReference type="RefSeq" id="XP_066800861.1">
    <property type="nucleotide sequence ID" value="XM_066948293.1"/>
</dbReference>
<feature type="transmembrane region" description="Helical" evidence="2">
    <location>
        <begin position="102"/>
        <end position="123"/>
    </location>
</feature>
<dbReference type="Proteomes" id="UP001388673">
    <property type="component" value="Unassembled WGS sequence"/>
</dbReference>
<evidence type="ECO:0000313" key="5">
    <source>
        <dbReference type="Proteomes" id="UP001388673"/>
    </source>
</evidence>
<feature type="region of interest" description="Disordered" evidence="1">
    <location>
        <begin position="385"/>
        <end position="411"/>
    </location>
</feature>
<keyword evidence="2" id="KW-1133">Transmembrane helix</keyword>
<evidence type="ECO:0000313" key="4">
    <source>
        <dbReference type="EMBL" id="KAK8847343.1"/>
    </source>
</evidence>
<gene>
    <name evidence="4" type="ORF">IAR55_005200</name>
</gene>
<accession>A0AAW0YV94</accession>
<dbReference type="AlphaFoldDB" id="A0AAW0YV94"/>
<evidence type="ECO:0000256" key="3">
    <source>
        <dbReference type="SAM" id="SignalP"/>
    </source>
</evidence>
<evidence type="ECO:0000256" key="2">
    <source>
        <dbReference type="SAM" id="Phobius"/>
    </source>
</evidence>
<feature type="transmembrane region" description="Helical" evidence="2">
    <location>
        <begin position="183"/>
        <end position="202"/>
    </location>
</feature>
<sequence length="411" mass="44940">MLSALLGQLVCIGAVWVACDRSLKTYIAISSLNKDTSASAVESTTQEDDQAVVPGTRSPLWRRALSKQAFKQYLAILIVFAIEGFVVFGLPRLTTRFFQDLFWGGLMLALISSSFYASIHLIFRPAILIRVEQIPKTKLSKVHREPLHDQPGWFFLRPRIRLPVSIALAIGVLSSAYHGYMSVLPIVAAAYVMHIVSGLNFPRTSIKKIFIAALSILLLSASVGCLAASIETHFFNKNDTPDEEKSDGPVFFSPWLGKVMNLFSLAFAFISPATVIALSLRFEHSISDVSASHPLPKDGHAIVPVTLPPFPAPIFKTGIVSLILAIVGFYGVTLVYPPPDVATVNSAAIIVTLPVAFAAMAAAAWWTGQFKAWFSYSEDWFPKPAETSQKSDDVEKAEEEQVVDDLLDAKA</sequence>
<keyword evidence="2" id="KW-0472">Membrane</keyword>
<keyword evidence="3" id="KW-0732">Signal</keyword>
<keyword evidence="5" id="KW-1185">Reference proteome</keyword>
<protein>
    <submittedName>
        <fullName evidence="4">Uncharacterized protein</fullName>
    </submittedName>
</protein>
<feature type="compositionally biased region" description="Acidic residues" evidence="1">
    <location>
        <begin position="395"/>
        <end position="411"/>
    </location>
</feature>